<dbReference type="Proteomes" id="UP000007471">
    <property type="component" value="Plasmid pMESCI01"/>
</dbReference>
<sequence>MLVTSIANGTFEPEELSLLQGLFDMLCELRGINRESPEATTAAESLIARYKAGLRGDELFSIGRAGVAAAPTLFRQSIGNH</sequence>
<evidence type="ECO:0000313" key="1">
    <source>
        <dbReference type="EMBL" id="ADV15072.1"/>
    </source>
</evidence>
<protein>
    <submittedName>
        <fullName evidence="1">Uncharacterized protein</fullName>
    </submittedName>
</protein>
<organism evidence="1 2">
    <name type="scientific">Mesorhizobium ciceri biovar biserrulae (strain HAMBI 2942 / LMG 23838 / WSM1271)</name>
    <dbReference type="NCBI Taxonomy" id="765698"/>
    <lineage>
        <taxon>Bacteria</taxon>
        <taxon>Pseudomonadati</taxon>
        <taxon>Pseudomonadota</taxon>
        <taxon>Alphaproteobacteria</taxon>
        <taxon>Hyphomicrobiales</taxon>
        <taxon>Phyllobacteriaceae</taxon>
        <taxon>Mesorhizobium</taxon>
    </lineage>
</organism>
<accession>E8TP37</accession>
<dbReference type="OrthoDB" id="8100807at2"/>
<gene>
    <name evidence="1" type="ordered locus">Mesci_6067</name>
</gene>
<keyword evidence="1" id="KW-0614">Plasmid</keyword>
<proteinExistence type="predicted"/>
<dbReference type="KEGG" id="mci:Mesci_6067"/>
<geneLocation type="plasmid" evidence="1 2">
    <name>pMESCI01</name>
</geneLocation>
<dbReference type="AlphaFoldDB" id="E8TP37"/>
<dbReference type="EMBL" id="CP002448">
    <property type="protein sequence ID" value="ADV15072.1"/>
    <property type="molecule type" value="Genomic_DNA"/>
</dbReference>
<dbReference type="HOGENOM" id="CLU_2569816_0_0_5"/>
<name>E8TP37_MESCW</name>
<evidence type="ECO:0000313" key="2">
    <source>
        <dbReference type="Proteomes" id="UP000007471"/>
    </source>
</evidence>
<reference evidence="2" key="1">
    <citation type="submission" date="2011-01" db="EMBL/GenBank/DDBJ databases">
        <title>Complete sequence of plasmid of Mesorhizobium ciceri bv. biserrulae WSM1271.</title>
        <authorList>
            <person name="Lucas S."/>
            <person name="Copeland A."/>
            <person name="Lapidus A."/>
            <person name="Cheng J.-F."/>
            <person name="Goodwin L."/>
            <person name="Pitluck S."/>
            <person name="Teshima H."/>
            <person name="Detter J.C."/>
            <person name="Han C."/>
            <person name="Tapia R."/>
            <person name="Land M."/>
            <person name="Hauser L."/>
            <person name="Kyrpides N."/>
            <person name="Ivanova N."/>
            <person name="Nandasena K."/>
            <person name="Reeve W.G."/>
            <person name="Howieson J.G."/>
            <person name="O'Hara G."/>
            <person name="Tiwari R.P."/>
            <person name="Woyke T."/>
        </authorList>
    </citation>
    <scope>NUCLEOTIDE SEQUENCE [LARGE SCALE GENOMIC DNA]</scope>
    <source>
        <strain evidence="2">HAMBI 2942 / LMG 23838 / WSM1271</strain>
        <plasmid evidence="2">Plasmid pMESCI01</plasmid>
    </source>
</reference>